<dbReference type="RefSeq" id="WP_068195502.1">
    <property type="nucleotide sequence ID" value="NZ_CP013909.1"/>
</dbReference>
<dbReference type="OrthoDB" id="875821at2"/>
<dbReference type="Pfam" id="PF04860">
    <property type="entry name" value="Phage_portal"/>
    <property type="match status" value="1"/>
</dbReference>
<dbReference type="EMBL" id="CP013909">
    <property type="protein sequence ID" value="ALW86324.1"/>
    <property type="molecule type" value="Genomic_DNA"/>
</dbReference>
<proteinExistence type="predicted"/>
<accession>A0A0U3SJM5</accession>
<evidence type="ECO:0000313" key="1">
    <source>
        <dbReference type="EMBL" id="ALW86324.1"/>
    </source>
</evidence>
<evidence type="ECO:0008006" key="3">
    <source>
        <dbReference type="Google" id="ProtNLM"/>
    </source>
</evidence>
<dbReference type="AlphaFoldDB" id="A0A0U3SJM5"/>
<reference evidence="1 2" key="1">
    <citation type="submission" date="2015-12" db="EMBL/GenBank/DDBJ databases">
        <authorList>
            <person name="Shamseldin A."/>
            <person name="Moawad H."/>
            <person name="Abd El-Rahim W.M."/>
            <person name="Sadowsky M.J."/>
        </authorList>
    </citation>
    <scope>NUCLEOTIDE SEQUENCE [LARGE SCALE GENOMIC DNA]</scope>
    <source>
        <strain evidence="1 2">DG5B</strain>
    </source>
</reference>
<organism evidence="1 2">
    <name type="scientific">Hymenobacter sedentarius</name>
    <dbReference type="NCBI Taxonomy" id="1411621"/>
    <lineage>
        <taxon>Bacteria</taxon>
        <taxon>Pseudomonadati</taxon>
        <taxon>Bacteroidota</taxon>
        <taxon>Cytophagia</taxon>
        <taxon>Cytophagales</taxon>
        <taxon>Hymenobacteraceae</taxon>
        <taxon>Hymenobacter</taxon>
    </lineage>
</organism>
<evidence type="ECO:0000313" key="2">
    <source>
        <dbReference type="Proteomes" id="UP000059542"/>
    </source>
</evidence>
<dbReference type="InterPro" id="IPR006944">
    <property type="entry name" value="Phage/GTA_portal"/>
</dbReference>
<protein>
    <recommendedName>
        <fullName evidence="3">Phage portal protein</fullName>
    </recommendedName>
</protein>
<dbReference type="KEGG" id="hyg:AUC43_15275"/>
<gene>
    <name evidence="1" type="ORF">AUC43_15275</name>
</gene>
<dbReference type="Proteomes" id="UP000059542">
    <property type="component" value="Chromosome"/>
</dbReference>
<dbReference type="STRING" id="1411621.AUC43_15275"/>
<name>A0A0U3SJM5_9BACT</name>
<sequence>MSILTNLKNLFITQDAAPFAVEQKALVGVDGIGRTNPVSFSVLNAAPAINLGRNDAQLNIVFATILNAILIASRSIPWNVYKLSKDETAEKVPNHPLGNVLYRPNPTQTWGDFVTDYLGTFISTGNAFILARTNASGLNYGQITQLWLMPKHTEVVPGVNWMSPVQGYRLLRQDGGYDTFSAEEVLHLKTFNPEKKNYGLSPLSTGLLALTSLDYAMRERIQQLANGGPKTVFFNASEEVEGDLTEAQERDLYAKLNRRGSQATYVPSKIGTAQLGLSPAELDVLNSIQADKGMVADLLNYPDILLSGTKSNTYNNVAEAQKALYNNCLIPHLRLLQEGLNYKFGGAYKDQVYIDLDLSGVEVLKPNTTALITAANSADFLTVNEKRKLAGYQSIDGGDGFLRSAAIGYVSTIDEQDQTPADAYATGDAAVPEE</sequence>
<keyword evidence="2" id="KW-1185">Reference proteome</keyword>